<accession>A0A834XDJ5</accession>
<gene>
    <name evidence="2" type="ORF">G2W53_004642</name>
</gene>
<feature type="compositionally biased region" description="Basic and acidic residues" evidence="1">
    <location>
        <begin position="14"/>
        <end position="26"/>
    </location>
</feature>
<proteinExistence type="predicted"/>
<comment type="caution">
    <text evidence="2">The sequence shown here is derived from an EMBL/GenBank/DDBJ whole genome shotgun (WGS) entry which is preliminary data.</text>
</comment>
<keyword evidence="3" id="KW-1185">Reference proteome</keyword>
<evidence type="ECO:0000313" key="3">
    <source>
        <dbReference type="Proteomes" id="UP000634136"/>
    </source>
</evidence>
<dbReference type="AlphaFoldDB" id="A0A834XDJ5"/>
<dbReference type="Proteomes" id="UP000634136">
    <property type="component" value="Unassembled WGS sequence"/>
</dbReference>
<evidence type="ECO:0000313" key="2">
    <source>
        <dbReference type="EMBL" id="KAF7842344.1"/>
    </source>
</evidence>
<reference evidence="2" key="1">
    <citation type="submission" date="2020-09" db="EMBL/GenBank/DDBJ databases">
        <title>Genome-Enabled Discovery of Anthraquinone Biosynthesis in Senna tora.</title>
        <authorList>
            <person name="Kang S.-H."/>
            <person name="Pandey R.P."/>
            <person name="Lee C.-M."/>
            <person name="Sim J.-S."/>
            <person name="Jeong J.-T."/>
            <person name="Choi B.-S."/>
            <person name="Jung M."/>
            <person name="Ginzburg D."/>
            <person name="Zhao K."/>
            <person name="Won S.Y."/>
            <person name="Oh T.-J."/>
            <person name="Yu Y."/>
            <person name="Kim N.-H."/>
            <person name="Lee O.R."/>
            <person name="Lee T.-H."/>
            <person name="Bashyal P."/>
            <person name="Kim T.-S."/>
            <person name="Lee W.-H."/>
            <person name="Kawkins C."/>
            <person name="Kim C.-K."/>
            <person name="Kim J.S."/>
            <person name="Ahn B.O."/>
            <person name="Rhee S.Y."/>
            <person name="Sohng J.K."/>
        </authorList>
    </citation>
    <scope>NUCLEOTIDE SEQUENCE</scope>
    <source>
        <tissue evidence="2">Leaf</tissue>
    </source>
</reference>
<sequence length="26" mass="3075">MDKSPLQYFANPNLDRRQSKAKHNES</sequence>
<evidence type="ECO:0000256" key="1">
    <source>
        <dbReference type="SAM" id="MobiDB-lite"/>
    </source>
</evidence>
<name>A0A834XDJ5_9FABA</name>
<organism evidence="2 3">
    <name type="scientific">Senna tora</name>
    <dbReference type="NCBI Taxonomy" id="362788"/>
    <lineage>
        <taxon>Eukaryota</taxon>
        <taxon>Viridiplantae</taxon>
        <taxon>Streptophyta</taxon>
        <taxon>Embryophyta</taxon>
        <taxon>Tracheophyta</taxon>
        <taxon>Spermatophyta</taxon>
        <taxon>Magnoliopsida</taxon>
        <taxon>eudicotyledons</taxon>
        <taxon>Gunneridae</taxon>
        <taxon>Pentapetalae</taxon>
        <taxon>rosids</taxon>
        <taxon>fabids</taxon>
        <taxon>Fabales</taxon>
        <taxon>Fabaceae</taxon>
        <taxon>Caesalpinioideae</taxon>
        <taxon>Cassia clade</taxon>
        <taxon>Senna</taxon>
    </lineage>
</organism>
<protein>
    <submittedName>
        <fullName evidence="2">Uncharacterized protein</fullName>
    </submittedName>
</protein>
<feature type="region of interest" description="Disordered" evidence="1">
    <location>
        <begin position="1"/>
        <end position="26"/>
    </location>
</feature>
<dbReference type="EMBL" id="JAAIUW010000002">
    <property type="protein sequence ID" value="KAF7842344.1"/>
    <property type="molecule type" value="Genomic_DNA"/>
</dbReference>